<proteinExistence type="predicted"/>
<keyword evidence="2" id="KW-1185">Reference proteome</keyword>
<gene>
    <name evidence="1" type="ORF">CKAH01_01258</name>
</gene>
<dbReference type="AlphaFoldDB" id="A0AAE0D4V4"/>
<dbReference type="Proteomes" id="UP001281614">
    <property type="component" value="Unassembled WGS sequence"/>
</dbReference>
<evidence type="ECO:0000313" key="1">
    <source>
        <dbReference type="EMBL" id="KAK2755366.1"/>
    </source>
</evidence>
<sequence>MMEDPKMDWAVAAMEEDDRSTTCVALKARRGAKDDTEEVVTMVPMPAMDASRTMRDPTEVPAPRTITVRAAQVALQEDFDPNGRIRSWHWGIRRLRAVFDNFADNTDTESNWKTGRDIEDVKVVKLLVEWEQACGMDTNQNLQVQDVG</sequence>
<reference evidence="1" key="1">
    <citation type="submission" date="2023-02" db="EMBL/GenBank/DDBJ databases">
        <title>Colletotrichum kahawae CIFC_Que2 genome sequencing and assembly.</title>
        <authorList>
            <person name="Baroncelli R."/>
        </authorList>
    </citation>
    <scope>NUCLEOTIDE SEQUENCE</scope>
    <source>
        <strain evidence="1">CIFC_Que2</strain>
    </source>
</reference>
<organism evidence="1 2">
    <name type="scientific">Colletotrichum kahawae</name>
    <name type="common">Coffee berry disease fungus</name>
    <dbReference type="NCBI Taxonomy" id="34407"/>
    <lineage>
        <taxon>Eukaryota</taxon>
        <taxon>Fungi</taxon>
        <taxon>Dikarya</taxon>
        <taxon>Ascomycota</taxon>
        <taxon>Pezizomycotina</taxon>
        <taxon>Sordariomycetes</taxon>
        <taxon>Hypocreomycetidae</taxon>
        <taxon>Glomerellales</taxon>
        <taxon>Glomerellaceae</taxon>
        <taxon>Colletotrichum</taxon>
        <taxon>Colletotrichum gloeosporioides species complex</taxon>
    </lineage>
</organism>
<evidence type="ECO:0000313" key="2">
    <source>
        <dbReference type="Proteomes" id="UP001281614"/>
    </source>
</evidence>
<dbReference type="EMBL" id="VYYT01000222">
    <property type="protein sequence ID" value="KAK2755366.1"/>
    <property type="molecule type" value="Genomic_DNA"/>
</dbReference>
<protein>
    <submittedName>
        <fullName evidence="1">Uncharacterized protein</fullName>
    </submittedName>
</protein>
<name>A0AAE0D4V4_COLKA</name>
<comment type="caution">
    <text evidence="1">The sequence shown here is derived from an EMBL/GenBank/DDBJ whole genome shotgun (WGS) entry which is preliminary data.</text>
</comment>
<accession>A0AAE0D4V4</accession>